<dbReference type="GO" id="GO:0016853">
    <property type="term" value="F:isomerase activity"/>
    <property type="evidence" value="ECO:0007669"/>
    <property type="project" value="UniProtKB-KW"/>
</dbReference>
<evidence type="ECO:0000313" key="3">
    <source>
        <dbReference type="EMBL" id="CAA9549098.1"/>
    </source>
</evidence>
<evidence type="ECO:0000259" key="2">
    <source>
        <dbReference type="Pfam" id="PF01261"/>
    </source>
</evidence>
<dbReference type="AlphaFoldDB" id="A0A6J4UGL9"/>
<accession>A0A6J4UGL9</accession>
<feature type="domain" description="Xylose isomerase-like TIM barrel" evidence="2">
    <location>
        <begin position="20"/>
        <end position="250"/>
    </location>
</feature>
<gene>
    <name evidence="3" type="ORF">AVDCRST_MAG33-737</name>
</gene>
<dbReference type="PANTHER" id="PTHR43489">
    <property type="entry name" value="ISOMERASE"/>
    <property type="match status" value="1"/>
</dbReference>
<organism evidence="3">
    <name type="scientific">uncultured Thermomicrobiales bacterium</name>
    <dbReference type="NCBI Taxonomy" id="1645740"/>
    <lineage>
        <taxon>Bacteria</taxon>
        <taxon>Pseudomonadati</taxon>
        <taxon>Thermomicrobiota</taxon>
        <taxon>Thermomicrobia</taxon>
        <taxon>Thermomicrobiales</taxon>
        <taxon>environmental samples</taxon>
    </lineage>
</organism>
<name>A0A6J4UGL9_9BACT</name>
<dbReference type="InterPro" id="IPR013022">
    <property type="entry name" value="Xyl_isomerase-like_TIM-brl"/>
</dbReference>
<sequence length="266" mass="28040">MKIALREDMTPGNTLVDRLAYLERIGIEGVELSAGSLAMTDDEVRAAFAGSSIRAANIAGGMKLLDPDPAVRERSFDLSSRRLALAAELGAAGVLEVPQFGRGPALPDLSPLRSAHDLEAGLLGAQLARLAPVALAAGVPLFLEPLNRYEAYLVNRVEQGVDFARAAGPGIATMADFFHMGIEEVDLAASIRAGGELVAYVHVADSNRQQPGNGHLDFTPGFRALKDIGYDGWVGIECRIVVPDGGTFDEALAATVAHVRALWASA</sequence>
<dbReference type="InterPro" id="IPR036237">
    <property type="entry name" value="Xyl_isomerase-like_sf"/>
</dbReference>
<evidence type="ECO:0000256" key="1">
    <source>
        <dbReference type="ARBA" id="ARBA00023235"/>
    </source>
</evidence>
<dbReference type="Pfam" id="PF01261">
    <property type="entry name" value="AP_endonuc_2"/>
    <property type="match status" value="1"/>
</dbReference>
<dbReference type="Gene3D" id="3.20.20.150">
    <property type="entry name" value="Divalent-metal-dependent TIM barrel enzymes"/>
    <property type="match status" value="1"/>
</dbReference>
<dbReference type="EMBL" id="CADCWK010000061">
    <property type="protein sequence ID" value="CAA9549098.1"/>
    <property type="molecule type" value="Genomic_DNA"/>
</dbReference>
<proteinExistence type="predicted"/>
<keyword evidence="1" id="KW-0413">Isomerase</keyword>
<dbReference type="InterPro" id="IPR050417">
    <property type="entry name" value="Sugar_Epim/Isomerase"/>
</dbReference>
<reference evidence="3" key="1">
    <citation type="submission" date="2020-02" db="EMBL/GenBank/DDBJ databases">
        <authorList>
            <person name="Meier V. D."/>
        </authorList>
    </citation>
    <scope>NUCLEOTIDE SEQUENCE</scope>
    <source>
        <strain evidence="3">AVDCRST_MAG33</strain>
    </source>
</reference>
<protein>
    <recommendedName>
        <fullName evidence="2">Xylose isomerase-like TIM barrel domain-containing protein</fullName>
    </recommendedName>
</protein>
<dbReference type="PANTHER" id="PTHR43489:SF7">
    <property type="entry name" value="3-DEHYDRO-D-GULOSIDE 4-EPIMERASE-RELATED"/>
    <property type="match status" value="1"/>
</dbReference>
<dbReference type="SUPFAM" id="SSF51658">
    <property type="entry name" value="Xylose isomerase-like"/>
    <property type="match status" value="1"/>
</dbReference>